<dbReference type="Pfam" id="PF01370">
    <property type="entry name" value="Epimerase"/>
    <property type="match status" value="1"/>
</dbReference>
<dbReference type="Proteomes" id="UP000239874">
    <property type="component" value="Unassembled WGS sequence"/>
</dbReference>
<dbReference type="OrthoDB" id="3338687at2"/>
<feature type="region of interest" description="Disordered" evidence="1">
    <location>
        <begin position="129"/>
        <end position="164"/>
    </location>
</feature>
<feature type="compositionally biased region" description="Polar residues" evidence="1">
    <location>
        <begin position="149"/>
        <end position="164"/>
    </location>
</feature>
<comment type="caution">
    <text evidence="3">The sequence shown here is derived from an EMBL/GenBank/DDBJ whole genome shotgun (WGS) entry which is preliminary data.</text>
</comment>
<evidence type="ECO:0000259" key="2">
    <source>
        <dbReference type="Pfam" id="PF01370"/>
    </source>
</evidence>
<dbReference type="InterPro" id="IPR036291">
    <property type="entry name" value="NAD(P)-bd_dom_sf"/>
</dbReference>
<dbReference type="Gene3D" id="3.40.50.720">
    <property type="entry name" value="NAD(P)-binding Rossmann-like Domain"/>
    <property type="match status" value="1"/>
</dbReference>
<dbReference type="EMBL" id="PSZC01000008">
    <property type="protein sequence ID" value="PPJ37812.1"/>
    <property type="molecule type" value="Genomic_DNA"/>
</dbReference>
<reference evidence="3 4" key="1">
    <citation type="submission" date="2018-02" db="EMBL/GenBank/DDBJ databases">
        <title>8 Nocardia nova and 1 Nocardia cyriacigeorgica strain used for evolution to TMP-SMX.</title>
        <authorList>
            <person name="Mehta H."/>
            <person name="Weng J."/>
            <person name="Shamoo Y."/>
        </authorList>
    </citation>
    <scope>NUCLEOTIDE SEQUENCE [LARGE SCALE GENOMIC DNA]</scope>
    <source>
        <strain evidence="3 4">MDA3139</strain>
    </source>
</reference>
<feature type="domain" description="NAD-dependent epimerase/dehydratase" evidence="2">
    <location>
        <begin position="36"/>
        <end position="121"/>
    </location>
</feature>
<evidence type="ECO:0000313" key="3">
    <source>
        <dbReference type="EMBL" id="PPJ37812.1"/>
    </source>
</evidence>
<dbReference type="SUPFAM" id="SSF51735">
    <property type="entry name" value="NAD(P)-binding Rossmann-fold domains"/>
    <property type="match status" value="1"/>
</dbReference>
<evidence type="ECO:0000313" key="4">
    <source>
        <dbReference type="Proteomes" id="UP000239874"/>
    </source>
</evidence>
<protein>
    <recommendedName>
        <fullName evidence="2">NAD-dependent epimerase/dehydratase domain-containing protein</fullName>
    </recommendedName>
</protein>
<gene>
    <name evidence="3" type="ORF">C5E45_13145</name>
</gene>
<evidence type="ECO:0000256" key="1">
    <source>
        <dbReference type="SAM" id="MobiDB-lite"/>
    </source>
</evidence>
<organism evidence="3 4">
    <name type="scientific">Nocardia nova</name>
    <dbReference type="NCBI Taxonomy" id="37330"/>
    <lineage>
        <taxon>Bacteria</taxon>
        <taxon>Bacillati</taxon>
        <taxon>Actinomycetota</taxon>
        <taxon>Actinomycetes</taxon>
        <taxon>Mycobacteriales</taxon>
        <taxon>Nocardiaceae</taxon>
        <taxon>Nocardia</taxon>
    </lineage>
</organism>
<proteinExistence type="predicted"/>
<accession>A0A2S6ARD8</accession>
<dbReference type="AlphaFoldDB" id="A0A2S6ARD8"/>
<dbReference type="InterPro" id="IPR001509">
    <property type="entry name" value="Epimerase_deHydtase"/>
</dbReference>
<name>A0A2S6ARD8_9NOCA</name>
<sequence>MLRSSCRTIRSPWHYPASPRIFDRGRLPRQPDDGVRWARADIRCDDLLTEFRGADVVVHLAWLFQPTHWPLQTWRANVQGTERVLRAVAQAGVPSLIYASSVGAYSPAHHDDPVGEDWPIYPGAWTSSGVLSGRNPRQDGWRRRPSPVRSVNDTSPTSAGSTQIASFTGAATVGVCRRSGPSLAWRSSSMAWVKPVPTLPM</sequence>